<dbReference type="EMBL" id="JAPQKL010000001">
    <property type="protein sequence ID" value="KAJ5145800.1"/>
    <property type="molecule type" value="Genomic_DNA"/>
</dbReference>
<dbReference type="Proteomes" id="UP001149079">
    <property type="component" value="Unassembled WGS sequence"/>
</dbReference>
<accession>A0A9W9HH63</accession>
<evidence type="ECO:0000313" key="4">
    <source>
        <dbReference type="Proteomes" id="UP001149079"/>
    </source>
</evidence>
<gene>
    <name evidence="3" type="ORF">N7515_000364</name>
</gene>
<protein>
    <submittedName>
        <fullName evidence="3">Uncharacterized protein</fullName>
    </submittedName>
</protein>
<reference evidence="3" key="1">
    <citation type="submission" date="2022-11" db="EMBL/GenBank/DDBJ databases">
        <authorList>
            <person name="Petersen C."/>
        </authorList>
    </citation>
    <scope>NUCLEOTIDE SEQUENCE</scope>
    <source>
        <strain evidence="3">IBT 22155</strain>
    </source>
</reference>
<feature type="compositionally biased region" description="Low complexity" evidence="2">
    <location>
        <begin position="120"/>
        <end position="144"/>
    </location>
</feature>
<comment type="caution">
    <text evidence="3">The sequence shown here is derived from an EMBL/GenBank/DDBJ whole genome shotgun (WGS) entry which is preliminary data.</text>
</comment>
<reference evidence="3" key="2">
    <citation type="journal article" date="2023" name="IMA Fungus">
        <title>Comparative genomic study of the Penicillium genus elucidates a diverse pangenome and 15 lateral gene transfer events.</title>
        <authorList>
            <person name="Petersen C."/>
            <person name="Sorensen T."/>
            <person name="Nielsen M.R."/>
            <person name="Sondergaard T.E."/>
            <person name="Sorensen J.L."/>
            <person name="Fitzpatrick D.A."/>
            <person name="Frisvad J.C."/>
            <person name="Nielsen K.L."/>
        </authorList>
    </citation>
    <scope>NUCLEOTIDE SEQUENCE</scope>
    <source>
        <strain evidence="3">IBT 22155</strain>
    </source>
</reference>
<dbReference type="GeneID" id="81400278"/>
<keyword evidence="1" id="KW-0175">Coiled coil</keyword>
<evidence type="ECO:0000256" key="2">
    <source>
        <dbReference type="SAM" id="MobiDB-lite"/>
    </source>
</evidence>
<evidence type="ECO:0000256" key="1">
    <source>
        <dbReference type="SAM" id="Coils"/>
    </source>
</evidence>
<keyword evidence="4" id="KW-1185">Reference proteome</keyword>
<evidence type="ECO:0000313" key="3">
    <source>
        <dbReference type="EMBL" id="KAJ5145800.1"/>
    </source>
</evidence>
<proteinExistence type="predicted"/>
<sequence>MAPTQIFRKGLNPRTVQQYWGNLGVHEQGEKEEVVAWIHEIDRRVQAEFAKVHPDLLLRNPKAQNLLKKQMGDALGGLPVLASQWPREEAVSRLYDLYRALRCAFPVEWGLSAKKPRASQAARARAAAPAAPTLSATAQTTTTAHPEVTQNPAPATEGPRFSARFVLQLLQSHDRDIRELRDNIVALRGQVAQLQALALCPTPIGSPAPENPYEMGGWQ</sequence>
<dbReference type="RefSeq" id="XP_056526274.1">
    <property type="nucleotide sequence ID" value="XM_056661108.1"/>
</dbReference>
<organism evidence="3 4">
    <name type="scientific">Penicillium bovifimosum</name>
    <dbReference type="NCBI Taxonomy" id="126998"/>
    <lineage>
        <taxon>Eukaryota</taxon>
        <taxon>Fungi</taxon>
        <taxon>Dikarya</taxon>
        <taxon>Ascomycota</taxon>
        <taxon>Pezizomycotina</taxon>
        <taxon>Eurotiomycetes</taxon>
        <taxon>Eurotiomycetidae</taxon>
        <taxon>Eurotiales</taxon>
        <taxon>Aspergillaceae</taxon>
        <taxon>Penicillium</taxon>
    </lineage>
</organism>
<name>A0A9W9HH63_9EURO</name>
<dbReference type="AlphaFoldDB" id="A0A9W9HH63"/>
<feature type="coiled-coil region" evidence="1">
    <location>
        <begin position="170"/>
        <end position="197"/>
    </location>
</feature>
<feature type="region of interest" description="Disordered" evidence="2">
    <location>
        <begin position="120"/>
        <end position="157"/>
    </location>
</feature>